<gene>
    <name evidence="3" type="ORF">G7K_0142-t1</name>
</gene>
<dbReference type="InterPro" id="IPR041698">
    <property type="entry name" value="Methyltransf_25"/>
</dbReference>
<dbReference type="PANTHER" id="PTHR37211:SF1">
    <property type="entry name" value="EXPRESSED PROTEIN"/>
    <property type="match status" value="1"/>
</dbReference>
<comment type="caution">
    <text evidence="3">The sequence shown here is derived from an EMBL/GenBank/DDBJ whole genome shotgun (WGS) entry which is preliminary data.</text>
</comment>
<protein>
    <recommendedName>
        <fullName evidence="2">Methyltransferase domain-containing protein</fullName>
    </recommendedName>
</protein>
<dbReference type="EMBL" id="BACD03000001">
    <property type="protein sequence ID" value="GAO45896.1"/>
    <property type="molecule type" value="Genomic_DNA"/>
</dbReference>
<accession>A0A0E9N875</accession>
<keyword evidence="4" id="KW-1185">Reference proteome</keyword>
<dbReference type="PANTHER" id="PTHR37211">
    <property type="entry name" value="EXPRESSED PROTEIN"/>
    <property type="match status" value="1"/>
</dbReference>
<dbReference type="InterPro" id="IPR029063">
    <property type="entry name" value="SAM-dependent_MTases_sf"/>
</dbReference>
<dbReference type="AlphaFoldDB" id="A0A0E9N875"/>
<name>A0A0E9N875_SAICN</name>
<dbReference type="Gene3D" id="3.40.50.150">
    <property type="entry name" value="Vaccinia Virus protein VP39"/>
    <property type="match status" value="1"/>
</dbReference>
<evidence type="ECO:0000256" key="1">
    <source>
        <dbReference type="SAM" id="MobiDB-lite"/>
    </source>
</evidence>
<evidence type="ECO:0000259" key="2">
    <source>
        <dbReference type="Pfam" id="PF13649"/>
    </source>
</evidence>
<reference evidence="3 4" key="3">
    <citation type="journal article" date="2015" name="Genome Announc.">
        <title>Draft Genome Sequence of the Archiascomycetous Yeast Saitoella complicata.</title>
        <authorList>
            <person name="Yamauchi K."/>
            <person name="Kondo S."/>
            <person name="Hamamoto M."/>
            <person name="Takahashi Y."/>
            <person name="Ogura Y."/>
            <person name="Hayashi T."/>
            <person name="Nishida H."/>
        </authorList>
    </citation>
    <scope>NUCLEOTIDE SEQUENCE [LARGE SCALE GENOMIC DNA]</scope>
    <source>
        <strain evidence="3 4">NRRL Y-17804</strain>
    </source>
</reference>
<reference evidence="3 4" key="1">
    <citation type="journal article" date="2011" name="J. Gen. Appl. Microbiol.">
        <title>Draft genome sequencing of the enigmatic yeast Saitoella complicata.</title>
        <authorList>
            <person name="Nishida H."/>
            <person name="Hamamoto M."/>
            <person name="Sugiyama J."/>
        </authorList>
    </citation>
    <scope>NUCLEOTIDE SEQUENCE [LARGE SCALE GENOMIC DNA]</scope>
    <source>
        <strain evidence="3 4">NRRL Y-17804</strain>
    </source>
</reference>
<sequence length="346" mass="38919">MGKKDKNPSKASHSTTRESFLKASVSAATKPLADQADKHALYQRAVQLPAKEVITLNSIYTALRPGLPAARVLREDFCGTALLCKEWIKRNVEREAIGVDLDESVVKYANEVTRSDATVAERVTVYHGDVMKVEGVPKADIIVVLNYGAFYFHTRPLLLQYFKKSLTSLNPDGVLICDMFGGTTRTSATPSSLHKRILDKDTTYTFTSTAFSMTSGTLKCALNFYFSDGSKLEGAFKYHFRVWSMLELKEAMLEAGFKDVGLWVGRKLKQEKEETDGEEDEDEEEEDDADDGIMEYRKHEWKDPLPAFDDFNAYVQSNGIHIQVPSCFNPTGVSYTSFCIRFKTLF</sequence>
<dbReference type="SUPFAM" id="SSF53335">
    <property type="entry name" value="S-adenosyl-L-methionine-dependent methyltransferases"/>
    <property type="match status" value="1"/>
</dbReference>
<feature type="domain" description="Methyltransferase" evidence="2">
    <location>
        <begin position="78"/>
        <end position="173"/>
    </location>
</feature>
<reference evidence="3 4" key="2">
    <citation type="journal article" date="2014" name="J. Gen. Appl. Microbiol.">
        <title>The early diverging ascomycetous budding yeast Saitoella complicata has three histone deacetylases belonging to the Clr6, Hos2, and Rpd3 lineages.</title>
        <authorList>
            <person name="Nishida H."/>
            <person name="Matsumoto T."/>
            <person name="Kondo S."/>
            <person name="Hamamoto M."/>
            <person name="Yoshikawa H."/>
        </authorList>
    </citation>
    <scope>NUCLEOTIDE SEQUENCE [LARGE SCALE GENOMIC DNA]</scope>
    <source>
        <strain evidence="3 4">NRRL Y-17804</strain>
    </source>
</reference>
<feature type="region of interest" description="Disordered" evidence="1">
    <location>
        <begin position="270"/>
        <end position="290"/>
    </location>
</feature>
<organism evidence="3 4">
    <name type="scientific">Saitoella complicata (strain BCRC 22490 / CBS 7301 / JCM 7358 / NBRC 10748 / NRRL Y-17804)</name>
    <dbReference type="NCBI Taxonomy" id="698492"/>
    <lineage>
        <taxon>Eukaryota</taxon>
        <taxon>Fungi</taxon>
        <taxon>Dikarya</taxon>
        <taxon>Ascomycota</taxon>
        <taxon>Taphrinomycotina</taxon>
        <taxon>Taphrinomycotina incertae sedis</taxon>
        <taxon>Saitoella</taxon>
    </lineage>
</organism>
<dbReference type="Gene3D" id="2.20.25.110">
    <property type="entry name" value="S-adenosyl-L-methionine-dependent methyltransferases"/>
    <property type="match status" value="1"/>
</dbReference>
<dbReference type="CDD" id="cd02440">
    <property type="entry name" value="AdoMet_MTases"/>
    <property type="match status" value="1"/>
</dbReference>
<evidence type="ECO:0000313" key="4">
    <source>
        <dbReference type="Proteomes" id="UP000033140"/>
    </source>
</evidence>
<dbReference type="Proteomes" id="UP000033140">
    <property type="component" value="Unassembled WGS sequence"/>
</dbReference>
<evidence type="ECO:0000313" key="3">
    <source>
        <dbReference type="EMBL" id="GAO45896.1"/>
    </source>
</evidence>
<feature type="compositionally biased region" description="Acidic residues" evidence="1">
    <location>
        <begin position="273"/>
        <end position="290"/>
    </location>
</feature>
<dbReference type="Pfam" id="PF13649">
    <property type="entry name" value="Methyltransf_25"/>
    <property type="match status" value="1"/>
</dbReference>
<proteinExistence type="predicted"/>